<dbReference type="SMART" id="SM00256">
    <property type="entry name" value="FBOX"/>
    <property type="match status" value="1"/>
</dbReference>
<name>A0A0P7UY20_SCLFO</name>
<sequence>MAALAQLPQEVWLLVLSFLEPKDRAHIRASCQFFRRLADHPCLWRKHTVLLKEGRSFNRGLWRTLRRRRPGAIVIQKATIRALESMSTQLPWLASLTIEQCSDSKVLYNLPRFKNLAELVMVGVPCPPGLADLMASLVRLTNLCLCSLKGDPRAVLLHAAPHLTNLMTLRYHQSDHPLNKRALNTLLSNLPNLKCLSLKMGKLHGTLPDDYFTLPRVNGDRSAAGQQGKCEPVLTRLELLHYMDPILSPVALDHLSSLESLTVFYRQRSVEAHECNLNKWLHKLPCLSELTVMNGYSLGAYVHSVPAMLRTLCLQNVVFGPADLSAIGKRAPGIQHLSVDRRICDGQRSLQEVPVLFHQLRTLQMSYLDMAELDFGSLAQLQHLDQLVILDSHPSCRADLLDQIHKFKCLTDYRVQVVHSERRRDPFICYCCL</sequence>
<accession>A0A0P7UY20</accession>
<evidence type="ECO:0000313" key="2">
    <source>
        <dbReference type="EMBL" id="KPP73619.1"/>
    </source>
</evidence>
<dbReference type="EMBL" id="JARO02002067">
    <property type="protein sequence ID" value="KPP73619.1"/>
    <property type="molecule type" value="Genomic_DNA"/>
</dbReference>
<dbReference type="InterPro" id="IPR032675">
    <property type="entry name" value="LRR_dom_sf"/>
</dbReference>
<dbReference type="InterPro" id="IPR036047">
    <property type="entry name" value="F-box-like_dom_sf"/>
</dbReference>
<feature type="domain" description="F-box" evidence="1">
    <location>
        <begin position="1"/>
        <end position="47"/>
    </location>
</feature>
<evidence type="ECO:0000259" key="1">
    <source>
        <dbReference type="PROSITE" id="PS50181"/>
    </source>
</evidence>
<dbReference type="PROSITE" id="PS50181">
    <property type="entry name" value="FBOX"/>
    <property type="match status" value="1"/>
</dbReference>
<dbReference type="OrthoDB" id="3219396at2759"/>
<dbReference type="SUPFAM" id="SSF81383">
    <property type="entry name" value="F-box domain"/>
    <property type="match status" value="1"/>
</dbReference>
<dbReference type="STRING" id="113540.ENSSFOP00015073535"/>
<dbReference type="Proteomes" id="UP000034805">
    <property type="component" value="Unassembled WGS sequence"/>
</dbReference>
<gene>
    <name evidence="2" type="ORF">Z043_107284</name>
</gene>
<evidence type="ECO:0000313" key="3">
    <source>
        <dbReference type="Proteomes" id="UP000034805"/>
    </source>
</evidence>
<comment type="caution">
    <text evidence="2">The sequence shown here is derived from an EMBL/GenBank/DDBJ whole genome shotgun (WGS) entry which is preliminary data.</text>
</comment>
<dbReference type="Gene3D" id="1.20.1280.50">
    <property type="match status" value="1"/>
</dbReference>
<dbReference type="Gene3D" id="3.80.10.10">
    <property type="entry name" value="Ribonuclease Inhibitor"/>
    <property type="match status" value="1"/>
</dbReference>
<organism evidence="2 3">
    <name type="scientific">Scleropages formosus</name>
    <name type="common">Asian bonytongue</name>
    <name type="synonym">Osteoglossum formosum</name>
    <dbReference type="NCBI Taxonomy" id="113540"/>
    <lineage>
        <taxon>Eukaryota</taxon>
        <taxon>Metazoa</taxon>
        <taxon>Chordata</taxon>
        <taxon>Craniata</taxon>
        <taxon>Vertebrata</taxon>
        <taxon>Euteleostomi</taxon>
        <taxon>Actinopterygii</taxon>
        <taxon>Neopterygii</taxon>
        <taxon>Teleostei</taxon>
        <taxon>Osteoglossocephala</taxon>
        <taxon>Osteoglossomorpha</taxon>
        <taxon>Osteoglossiformes</taxon>
        <taxon>Osteoglossidae</taxon>
        <taxon>Scleropages</taxon>
    </lineage>
</organism>
<dbReference type="KEGG" id="sfm:108941463"/>
<reference evidence="2 3" key="1">
    <citation type="submission" date="2015-08" db="EMBL/GenBank/DDBJ databases">
        <title>The genome of the Asian arowana (Scleropages formosus).</title>
        <authorList>
            <person name="Tan M.H."/>
            <person name="Gan H.M."/>
            <person name="Croft L.J."/>
            <person name="Austin C.M."/>
        </authorList>
    </citation>
    <scope>NUCLEOTIDE SEQUENCE [LARGE SCALE GENOMIC DNA]</scope>
    <source>
        <strain evidence="2">Aro1</strain>
    </source>
</reference>
<dbReference type="InterPro" id="IPR001810">
    <property type="entry name" value="F-box_dom"/>
</dbReference>
<protein>
    <recommendedName>
        <fullName evidence="1">F-box domain-containing protein</fullName>
    </recommendedName>
</protein>
<dbReference type="Pfam" id="PF12937">
    <property type="entry name" value="F-box-like"/>
    <property type="match status" value="1"/>
</dbReference>
<dbReference type="AlphaFoldDB" id="A0A0P7UY20"/>
<proteinExistence type="predicted"/>
<dbReference type="SUPFAM" id="SSF52058">
    <property type="entry name" value="L domain-like"/>
    <property type="match status" value="1"/>
</dbReference>